<evidence type="ECO:0000256" key="1">
    <source>
        <dbReference type="ARBA" id="ARBA00005510"/>
    </source>
</evidence>
<organism evidence="8 9">
    <name type="scientific">Eleusine coracana subsp. coracana</name>
    <dbReference type="NCBI Taxonomy" id="191504"/>
    <lineage>
        <taxon>Eukaryota</taxon>
        <taxon>Viridiplantae</taxon>
        <taxon>Streptophyta</taxon>
        <taxon>Embryophyta</taxon>
        <taxon>Tracheophyta</taxon>
        <taxon>Spermatophyta</taxon>
        <taxon>Magnoliopsida</taxon>
        <taxon>Liliopsida</taxon>
        <taxon>Poales</taxon>
        <taxon>Poaceae</taxon>
        <taxon>PACMAD clade</taxon>
        <taxon>Chloridoideae</taxon>
        <taxon>Cynodonteae</taxon>
        <taxon>Eleusininae</taxon>
        <taxon>Eleusine</taxon>
    </lineage>
</organism>
<keyword evidence="3 4" id="KW-0804">Transcription</keyword>
<comment type="subcellular location">
    <subcellularLocation>
        <location evidence="4">Nucleus</location>
    </subcellularLocation>
</comment>
<comment type="similarity">
    <text evidence="1">Belongs to the bHLH protein family.</text>
</comment>
<dbReference type="InterPro" id="IPR045084">
    <property type="entry name" value="AIB/MYC-like"/>
</dbReference>
<keyword evidence="9" id="KW-1185">Reference proteome</keyword>
<feature type="compositionally biased region" description="Basic residues" evidence="6">
    <location>
        <begin position="66"/>
        <end position="75"/>
    </location>
</feature>
<sequence length="248" mass="26617">MDELLSSPYSFSPPSPASFFSHHPVIEFASCEVPEQWLLGDVVVAKNEEEPSVVTAAAPAAQQRPPGKRRGRKPGPRLDAGPNAAVSHVEAERQRRDKLNRRFCDLRAAVPTVSRMDKASLLADAAAYITELRARVARLEAEAKRAAAARREPAVADAAVVDEAVEVRMVGPDAAAVRATSAAPHAAARLMGALRALDLRVQHACVSRVNGVTVQDVVVDVPAEVHDEDALRKSLLQMLLQDSTTVCT</sequence>
<evidence type="ECO:0000313" key="9">
    <source>
        <dbReference type="Proteomes" id="UP001054889"/>
    </source>
</evidence>
<name>A0AAV5FFA0_ELECO</name>
<dbReference type="PANTHER" id="PTHR11514">
    <property type="entry name" value="MYC"/>
    <property type="match status" value="1"/>
</dbReference>
<evidence type="ECO:0000256" key="2">
    <source>
        <dbReference type="ARBA" id="ARBA00023015"/>
    </source>
</evidence>
<evidence type="ECO:0000256" key="4">
    <source>
        <dbReference type="RuleBase" id="RU369104"/>
    </source>
</evidence>
<evidence type="ECO:0000313" key="8">
    <source>
        <dbReference type="EMBL" id="GJN34378.1"/>
    </source>
</evidence>
<dbReference type="PROSITE" id="PS50888">
    <property type="entry name" value="BHLH"/>
    <property type="match status" value="1"/>
</dbReference>
<dbReference type="SUPFAM" id="SSF47459">
    <property type="entry name" value="HLH, helix-loop-helix DNA-binding domain"/>
    <property type="match status" value="1"/>
</dbReference>
<dbReference type="InterPro" id="IPR011598">
    <property type="entry name" value="bHLH_dom"/>
</dbReference>
<gene>
    <name evidence="8" type="primary">gb23034</name>
    <name evidence="8" type="ORF">PR202_gb23034</name>
</gene>
<dbReference type="AlphaFoldDB" id="A0AAV5FFA0"/>
<dbReference type="GO" id="GO:0003700">
    <property type="term" value="F:DNA-binding transcription factor activity"/>
    <property type="evidence" value="ECO:0007669"/>
    <property type="project" value="InterPro"/>
</dbReference>
<evidence type="ECO:0000256" key="6">
    <source>
        <dbReference type="SAM" id="MobiDB-lite"/>
    </source>
</evidence>
<feature type="region of interest" description="Disordered" evidence="6">
    <location>
        <begin position="50"/>
        <end position="93"/>
    </location>
</feature>
<dbReference type="GO" id="GO:0000976">
    <property type="term" value="F:transcription cis-regulatory region binding"/>
    <property type="evidence" value="ECO:0007669"/>
    <property type="project" value="TreeGrafter"/>
</dbReference>
<dbReference type="Pfam" id="PF00010">
    <property type="entry name" value="HLH"/>
    <property type="match status" value="1"/>
</dbReference>
<dbReference type="EMBL" id="BQKI01000085">
    <property type="protein sequence ID" value="GJN34378.1"/>
    <property type="molecule type" value="Genomic_DNA"/>
</dbReference>
<feature type="coiled-coil region" evidence="5">
    <location>
        <begin position="122"/>
        <end position="149"/>
    </location>
</feature>
<proteinExistence type="inferred from homology"/>
<feature type="compositionally biased region" description="Low complexity" evidence="6">
    <location>
        <begin position="56"/>
        <end position="65"/>
    </location>
</feature>
<protein>
    <recommendedName>
        <fullName evidence="4">Transcription factor</fullName>
        <shortName evidence="4">bHLH transcription factor</shortName>
    </recommendedName>
    <alternativeName>
        <fullName evidence="4">Basic helix-loop-helix protein</fullName>
    </alternativeName>
</protein>
<keyword evidence="4" id="KW-0539">Nucleus</keyword>
<evidence type="ECO:0000259" key="7">
    <source>
        <dbReference type="PROSITE" id="PS50888"/>
    </source>
</evidence>
<dbReference type="Gene3D" id="4.10.280.10">
    <property type="entry name" value="Helix-loop-helix DNA-binding domain"/>
    <property type="match status" value="1"/>
</dbReference>
<dbReference type="PANTHER" id="PTHR11514:SF115">
    <property type="entry name" value="TRANSCRIPTION FACTOR"/>
    <property type="match status" value="1"/>
</dbReference>
<reference evidence="8" key="1">
    <citation type="journal article" date="2018" name="DNA Res.">
        <title>Multiple hybrid de novo genome assembly of finger millet, an orphan allotetraploid crop.</title>
        <authorList>
            <person name="Hatakeyama M."/>
            <person name="Aluri S."/>
            <person name="Balachadran M.T."/>
            <person name="Sivarajan S.R."/>
            <person name="Patrignani A."/>
            <person name="Gruter S."/>
            <person name="Poveda L."/>
            <person name="Shimizu-Inatsugi R."/>
            <person name="Baeten J."/>
            <person name="Francoijs K.J."/>
            <person name="Nataraja K.N."/>
            <person name="Reddy Y.A.N."/>
            <person name="Phadnis S."/>
            <person name="Ravikumar R.L."/>
            <person name="Schlapbach R."/>
            <person name="Sreeman S.M."/>
            <person name="Shimizu K.K."/>
        </authorList>
    </citation>
    <scope>NUCLEOTIDE SEQUENCE</scope>
</reference>
<reference evidence="8" key="2">
    <citation type="submission" date="2021-12" db="EMBL/GenBank/DDBJ databases">
        <title>Resequencing data analysis of finger millet.</title>
        <authorList>
            <person name="Hatakeyama M."/>
            <person name="Aluri S."/>
            <person name="Balachadran M.T."/>
            <person name="Sivarajan S.R."/>
            <person name="Poveda L."/>
            <person name="Shimizu-Inatsugi R."/>
            <person name="Schlapbach R."/>
            <person name="Sreeman S.M."/>
            <person name="Shimizu K.K."/>
        </authorList>
    </citation>
    <scope>NUCLEOTIDE SEQUENCE</scope>
</reference>
<dbReference type="SMART" id="SM00353">
    <property type="entry name" value="HLH"/>
    <property type="match status" value="1"/>
</dbReference>
<keyword evidence="2 4" id="KW-0805">Transcription regulation</keyword>
<evidence type="ECO:0000256" key="5">
    <source>
        <dbReference type="SAM" id="Coils"/>
    </source>
</evidence>
<comment type="caution">
    <text evidence="8">The sequence shown here is derived from an EMBL/GenBank/DDBJ whole genome shotgun (WGS) entry which is preliminary data.</text>
</comment>
<feature type="domain" description="BHLH" evidence="7">
    <location>
        <begin position="83"/>
        <end position="132"/>
    </location>
</feature>
<dbReference type="InterPro" id="IPR036638">
    <property type="entry name" value="HLH_DNA-bd_sf"/>
</dbReference>
<dbReference type="GO" id="GO:0046983">
    <property type="term" value="F:protein dimerization activity"/>
    <property type="evidence" value="ECO:0007669"/>
    <property type="project" value="InterPro"/>
</dbReference>
<accession>A0AAV5FFA0</accession>
<evidence type="ECO:0000256" key="3">
    <source>
        <dbReference type="ARBA" id="ARBA00023163"/>
    </source>
</evidence>
<keyword evidence="5" id="KW-0175">Coiled coil</keyword>
<dbReference type="GO" id="GO:0005634">
    <property type="term" value="C:nucleus"/>
    <property type="evidence" value="ECO:0007669"/>
    <property type="project" value="UniProtKB-SubCell"/>
</dbReference>
<dbReference type="Proteomes" id="UP001054889">
    <property type="component" value="Unassembled WGS sequence"/>
</dbReference>